<keyword evidence="2" id="KW-0812">Transmembrane</keyword>
<feature type="transmembrane region" description="Helical" evidence="2">
    <location>
        <begin position="22"/>
        <end position="44"/>
    </location>
</feature>
<evidence type="ECO:0000259" key="3">
    <source>
        <dbReference type="Pfam" id="PF08266"/>
    </source>
</evidence>
<keyword evidence="2" id="KW-0472">Membrane</keyword>
<dbReference type="AlphaFoldDB" id="A0A8C6MC23"/>
<name>A0A8C6MC23_NOTFU</name>
<dbReference type="Ensembl" id="ENSNFUT00015033607.1">
    <property type="protein sequence ID" value="ENSNFUP00015032156.1"/>
    <property type="gene ID" value="ENSNFUG00015015743.1"/>
</dbReference>
<evidence type="ECO:0000313" key="5">
    <source>
        <dbReference type="Proteomes" id="UP000694548"/>
    </source>
</evidence>
<evidence type="ECO:0000256" key="2">
    <source>
        <dbReference type="SAM" id="Phobius"/>
    </source>
</evidence>
<dbReference type="Pfam" id="PF08266">
    <property type="entry name" value="Cadherin_2"/>
    <property type="match status" value="1"/>
</dbReference>
<protein>
    <recommendedName>
        <fullName evidence="3">Cadherin N-terminal domain-containing protein</fullName>
    </recommendedName>
</protein>
<dbReference type="InterPro" id="IPR013164">
    <property type="entry name" value="Cadherin_N"/>
</dbReference>
<sequence>MSTLYHFLKACCMMDRRRNPTWWIDFLLSALLFGVSFGELRYVLPEEMQRGSVIGNVAHDLGLEPLELKAHRARVVAEGTSQLCKLDNKGHLFLWSGRPGWWSPFLRRVTRGCVPTIGRSCSSLNPGR</sequence>
<evidence type="ECO:0000313" key="4">
    <source>
        <dbReference type="Ensembl" id="ENSNFUP00015032156.1"/>
    </source>
</evidence>
<organism evidence="4 5">
    <name type="scientific">Nothobranchius furzeri</name>
    <name type="common">Turquoise killifish</name>
    <dbReference type="NCBI Taxonomy" id="105023"/>
    <lineage>
        <taxon>Eukaryota</taxon>
        <taxon>Metazoa</taxon>
        <taxon>Chordata</taxon>
        <taxon>Craniata</taxon>
        <taxon>Vertebrata</taxon>
        <taxon>Euteleostomi</taxon>
        <taxon>Actinopterygii</taxon>
        <taxon>Neopterygii</taxon>
        <taxon>Teleostei</taxon>
        <taxon>Neoteleostei</taxon>
        <taxon>Acanthomorphata</taxon>
        <taxon>Ovalentaria</taxon>
        <taxon>Atherinomorphae</taxon>
        <taxon>Cyprinodontiformes</taxon>
        <taxon>Nothobranchiidae</taxon>
        <taxon>Nothobranchius</taxon>
    </lineage>
</organism>
<keyword evidence="5" id="KW-1185">Reference proteome</keyword>
<dbReference type="Gene3D" id="2.60.40.60">
    <property type="entry name" value="Cadherins"/>
    <property type="match status" value="1"/>
</dbReference>
<keyword evidence="1" id="KW-0325">Glycoprotein</keyword>
<proteinExistence type="predicted"/>
<keyword evidence="2" id="KW-1133">Transmembrane helix</keyword>
<accession>A0A8C6MC23</accession>
<reference evidence="4" key="1">
    <citation type="submission" date="2025-08" db="UniProtKB">
        <authorList>
            <consortium name="Ensembl"/>
        </authorList>
    </citation>
    <scope>IDENTIFICATION</scope>
</reference>
<dbReference type="Proteomes" id="UP000694548">
    <property type="component" value="Unassembled WGS sequence"/>
</dbReference>
<evidence type="ECO:0000256" key="1">
    <source>
        <dbReference type="ARBA" id="ARBA00023180"/>
    </source>
</evidence>
<reference evidence="4" key="2">
    <citation type="submission" date="2025-09" db="UniProtKB">
        <authorList>
            <consortium name="Ensembl"/>
        </authorList>
    </citation>
    <scope>IDENTIFICATION</scope>
</reference>
<feature type="domain" description="Cadherin N-terminal" evidence="3">
    <location>
        <begin position="40"/>
        <end position="93"/>
    </location>
</feature>